<name>A0A915JMI0_ROMCU</name>
<evidence type="ECO:0000313" key="1">
    <source>
        <dbReference type="Proteomes" id="UP000887565"/>
    </source>
</evidence>
<proteinExistence type="predicted"/>
<dbReference type="InterPro" id="IPR012677">
    <property type="entry name" value="Nucleotide-bd_a/b_plait_sf"/>
</dbReference>
<dbReference type="PANTHER" id="PTHR21678:SF0">
    <property type="entry name" value="C3H1-TYPE DOMAIN-CONTAINING PROTEIN"/>
    <property type="match status" value="1"/>
</dbReference>
<reference evidence="2" key="1">
    <citation type="submission" date="2022-11" db="UniProtKB">
        <authorList>
            <consortium name="WormBaseParasite"/>
        </authorList>
    </citation>
    <scope>IDENTIFICATION</scope>
</reference>
<accession>A0A915JMI0</accession>
<dbReference type="Gene3D" id="3.30.70.330">
    <property type="match status" value="1"/>
</dbReference>
<dbReference type="PANTHER" id="PTHR21678">
    <property type="entry name" value="GROWTH INHIBITION AND DIFFERENTIATION RELATED PROTEIN 88"/>
    <property type="match status" value="1"/>
</dbReference>
<protein>
    <submittedName>
        <fullName evidence="2">Uncharacterized protein</fullName>
    </submittedName>
</protein>
<dbReference type="InterPro" id="IPR039884">
    <property type="entry name" value="R3HC1/R3HCL"/>
</dbReference>
<sequence length="214" mass="24181">MNDSAQKLSAVVRDDAQNDESIVERWEDIVNLDGFIPSLSQKVVSDFGLTGTPETIDYLKFDFKKSVTLENDHVLEAYGFPASYRTIDDLKSAFQFECTVDLVDDSHALIILDNRDIAFKALQYAHPVIKLRTLHDATAQSKRKAKENAAQMKPFKARPETNAFLARRLVESHLGKKSAISSDARKQERVNIQSARETKRIVAQLKEDSWLGLN</sequence>
<dbReference type="Proteomes" id="UP000887565">
    <property type="component" value="Unplaced"/>
</dbReference>
<dbReference type="AlphaFoldDB" id="A0A915JMI0"/>
<dbReference type="WBParaSite" id="nRc.2.0.1.t27196-RA">
    <property type="protein sequence ID" value="nRc.2.0.1.t27196-RA"/>
    <property type="gene ID" value="nRc.2.0.1.g27196"/>
</dbReference>
<keyword evidence="1" id="KW-1185">Reference proteome</keyword>
<evidence type="ECO:0000313" key="2">
    <source>
        <dbReference type="WBParaSite" id="nRc.2.0.1.t27196-RA"/>
    </source>
</evidence>
<organism evidence="1 2">
    <name type="scientific">Romanomermis culicivorax</name>
    <name type="common">Nematode worm</name>
    <dbReference type="NCBI Taxonomy" id="13658"/>
    <lineage>
        <taxon>Eukaryota</taxon>
        <taxon>Metazoa</taxon>
        <taxon>Ecdysozoa</taxon>
        <taxon>Nematoda</taxon>
        <taxon>Enoplea</taxon>
        <taxon>Dorylaimia</taxon>
        <taxon>Mermithida</taxon>
        <taxon>Mermithoidea</taxon>
        <taxon>Mermithidae</taxon>
        <taxon>Romanomermis</taxon>
    </lineage>
</organism>